<keyword evidence="2" id="KW-1003">Cell membrane</keyword>
<dbReference type="SUPFAM" id="SSF81343">
    <property type="entry name" value="Fumarate reductase respiratory complex transmembrane subunits"/>
    <property type="match status" value="1"/>
</dbReference>
<dbReference type="InterPro" id="IPR029787">
    <property type="entry name" value="Nucleotide_cyclase"/>
</dbReference>
<gene>
    <name evidence="8" type="ORF">H2509_09640</name>
</gene>
<dbReference type="SUPFAM" id="SSF55073">
    <property type="entry name" value="Nucleotide cyclase"/>
    <property type="match status" value="1"/>
</dbReference>
<dbReference type="GO" id="GO:0005886">
    <property type="term" value="C:plasma membrane"/>
    <property type="evidence" value="ECO:0007669"/>
    <property type="project" value="UniProtKB-SubCell"/>
</dbReference>
<feature type="domain" description="Guanylate cyclase" evidence="6">
    <location>
        <begin position="371"/>
        <end position="507"/>
    </location>
</feature>
<evidence type="ECO:0000256" key="5">
    <source>
        <dbReference type="SAM" id="Phobius"/>
    </source>
</evidence>
<dbReference type="GO" id="GO:0004016">
    <property type="term" value="F:adenylate cyclase activity"/>
    <property type="evidence" value="ECO:0007669"/>
    <property type="project" value="UniProtKB-ARBA"/>
</dbReference>
<evidence type="ECO:0000256" key="2">
    <source>
        <dbReference type="ARBA" id="ARBA00022475"/>
    </source>
</evidence>
<dbReference type="InterPro" id="IPR050697">
    <property type="entry name" value="Adenylyl/Guanylyl_Cyclase_3/4"/>
</dbReference>
<evidence type="ECO:0000256" key="4">
    <source>
        <dbReference type="SAM" id="Coils"/>
    </source>
</evidence>
<dbReference type="Proteomes" id="UP000541109">
    <property type="component" value="Unassembled WGS sequence"/>
</dbReference>
<feature type="transmembrane region" description="Helical" evidence="5">
    <location>
        <begin position="71"/>
        <end position="89"/>
    </location>
</feature>
<dbReference type="Gene3D" id="3.30.70.1230">
    <property type="entry name" value="Nucleotide cyclase"/>
    <property type="match status" value="1"/>
</dbReference>
<keyword evidence="3 5" id="KW-0472">Membrane</keyword>
<dbReference type="PROSITE" id="PS51085">
    <property type="entry name" value="2FE2S_FER_2"/>
    <property type="match status" value="1"/>
</dbReference>
<comment type="caution">
    <text evidence="8">The sequence shown here is derived from an EMBL/GenBank/DDBJ whole genome shotgun (WGS) entry which is preliminary data.</text>
</comment>
<keyword evidence="4" id="KW-0175">Coiled coil</keyword>
<dbReference type="PANTHER" id="PTHR43081">
    <property type="entry name" value="ADENYLATE CYCLASE, TERMINAL-DIFFERENTIATION SPECIFIC-RELATED"/>
    <property type="match status" value="1"/>
</dbReference>
<protein>
    <submittedName>
        <fullName evidence="8">Adenylate/guanylate cyclase domain-containing protein</fullName>
    </submittedName>
</protein>
<dbReference type="InterPro" id="IPR012675">
    <property type="entry name" value="Beta-grasp_dom_sf"/>
</dbReference>
<evidence type="ECO:0000313" key="8">
    <source>
        <dbReference type="EMBL" id="MBA5777389.1"/>
    </source>
</evidence>
<feature type="transmembrane region" description="Helical" evidence="5">
    <location>
        <begin position="30"/>
        <end position="51"/>
    </location>
</feature>
<dbReference type="GO" id="GO:0051536">
    <property type="term" value="F:iron-sulfur cluster binding"/>
    <property type="evidence" value="ECO:0007669"/>
    <property type="project" value="InterPro"/>
</dbReference>
<evidence type="ECO:0000313" key="9">
    <source>
        <dbReference type="Proteomes" id="UP000541109"/>
    </source>
</evidence>
<evidence type="ECO:0000256" key="3">
    <source>
        <dbReference type="ARBA" id="ARBA00023136"/>
    </source>
</evidence>
<dbReference type="PANTHER" id="PTHR43081:SF17">
    <property type="entry name" value="BLL5647 PROTEIN"/>
    <property type="match status" value="1"/>
</dbReference>
<sequence length="577" mass="62380">MAASASRQSMKKGPAGNGTLEQQLRLASGLVLIVFVLTHFLNHALGHISLGVMQAGQDLRYAVWHSLPGTVLLYSALFTHVVLALWRTARRGTLHIPKWQAFQLGLGLLIPFFLIRHIMGTRGSEVLYSTYVDYRHELSLLWPGSAIQQSLLLVIVWLHGMIGLHYWLRLHGWYKAVQPTLFALAVAVPLLALTGWIAAAQRLVAEGGTKINATPEQLARLSDYATAGIFLAYGLVGLTVAAYFGLKIWRRFGPMVSIAYIGGRTIKAHKGLTLLEISRLNRIPHMSVCGGRGRCSTCRTLVLAGGETLNEISAAEQGVLKRIHAGPGVRLACQIRPTSDLVVRPLIPSAKPLPPSAIHDRYRWGVERPIGVMFIDMRGFTRLTEGRLPFDVVFILNRYIDGMVRTIRHNGGMVDKVMGDGVMALFGVEVEFQAGLRQALATIVALSEEIDTINRDLANHLDAPLRIGIGLHGGQSILGRIGLDGRSGVESGLTALGDVVNVASRLEAATKEEGAFALVSHDVLATAGMEPTDIGTTRELFVRGRSAPLEVAAISDVTALAEALVAERDSAGIESAA</sequence>
<dbReference type="EMBL" id="JACFXV010000048">
    <property type="protein sequence ID" value="MBA5777389.1"/>
    <property type="molecule type" value="Genomic_DNA"/>
</dbReference>
<feature type="transmembrane region" description="Helical" evidence="5">
    <location>
        <begin position="101"/>
        <end position="119"/>
    </location>
</feature>
<organism evidence="8 9">
    <name type="scientific">Stappia albiluteola</name>
    <dbReference type="NCBI Taxonomy" id="2758565"/>
    <lineage>
        <taxon>Bacteria</taxon>
        <taxon>Pseudomonadati</taxon>
        <taxon>Pseudomonadota</taxon>
        <taxon>Alphaproteobacteria</taxon>
        <taxon>Hyphomicrobiales</taxon>
        <taxon>Stappiaceae</taxon>
        <taxon>Stappia</taxon>
    </lineage>
</organism>
<evidence type="ECO:0000259" key="6">
    <source>
        <dbReference type="PROSITE" id="PS50125"/>
    </source>
</evidence>
<feature type="transmembrane region" description="Helical" evidence="5">
    <location>
        <begin position="224"/>
        <end position="246"/>
    </location>
</feature>
<dbReference type="InterPro" id="IPR034804">
    <property type="entry name" value="SQR/QFR_C/D"/>
</dbReference>
<proteinExistence type="predicted"/>
<keyword evidence="5" id="KW-0812">Transmembrane</keyword>
<name>A0A839AFR0_9HYPH</name>
<keyword evidence="9" id="KW-1185">Reference proteome</keyword>
<dbReference type="InterPro" id="IPR001054">
    <property type="entry name" value="A/G_cyclase"/>
</dbReference>
<dbReference type="Pfam" id="PF00111">
    <property type="entry name" value="Fer2"/>
    <property type="match status" value="1"/>
</dbReference>
<keyword evidence="5" id="KW-1133">Transmembrane helix</keyword>
<dbReference type="InterPro" id="IPR001041">
    <property type="entry name" value="2Fe-2S_ferredoxin-type"/>
</dbReference>
<dbReference type="PROSITE" id="PS50125">
    <property type="entry name" value="GUANYLATE_CYCLASE_2"/>
    <property type="match status" value="1"/>
</dbReference>
<feature type="coiled-coil region" evidence="4">
    <location>
        <begin position="436"/>
        <end position="463"/>
    </location>
</feature>
<dbReference type="SUPFAM" id="SSF54292">
    <property type="entry name" value="2Fe-2S ferredoxin-like"/>
    <property type="match status" value="1"/>
</dbReference>
<dbReference type="CDD" id="cd07302">
    <property type="entry name" value="CHD"/>
    <property type="match status" value="1"/>
</dbReference>
<dbReference type="Gene3D" id="3.10.20.30">
    <property type="match status" value="1"/>
</dbReference>
<dbReference type="AlphaFoldDB" id="A0A839AFR0"/>
<dbReference type="InterPro" id="IPR036010">
    <property type="entry name" value="2Fe-2S_ferredoxin-like_sf"/>
</dbReference>
<dbReference type="SMART" id="SM00044">
    <property type="entry name" value="CYCc"/>
    <property type="match status" value="1"/>
</dbReference>
<dbReference type="Pfam" id="PF00211">
    <property type="entry name" value="Guanylate_cyc"/>
    <property type="match status" value="1"/>
</dbReference>
<dbReference type="GO" id="GO:0035556">
    <property type="term" value="P:intracellular signal transduction"/>
    <property type="evidence" value="ECO:0007669"/>
    <property type="project" value="InterPro"/>
</dbReference>
<feature type="domain" description="2Fe-2S ferredoxin-type" evidence="7">
    <location>
        <begin position="254"/>
        <end position="349"/>
    </location>
</feature>
<accession>A0A839AFR0</accession>
<feature type="transmembrane region" description="Helical" evidence="5">
    <location>
        <begin position="180"/>
        <end position="204"/>
    </location>
</feature>
<feature type="transmembrane region" description="Helical" evidence="5">
    <location>
        <begin position="146"/>
        <end position="168"/>
    </location>
</feature>
<evidence type="ECO:0000256" key="1">
    <source>
        <dbReference type="ARBA" id="ARBA00004651"/>
    </source>
</evidence>
<reference evidence="8 9" key="1">
    <citation type="submission" date="2020-07" db="EMBL/GenBank/DDBJ databases">
        <title>Stappia sp., F7233, whole genome shotgun sequencing project.</title>
        <authorList>
            <person name="Jiang S."/>
            <person name="Liu Z.W."/>
            <person name="Du Z.J."/>
        </authorList>
    </citation>
    <scope>NUCLEOTIDE SEQUENCE [LARGE SCALE GENOMIC DNA]</scope>
    <source>
        <strain evidence="8 9">F7233</strain>
    </source>
</reference>
<comment type="subcellular location">
    <subcellularLocation>
        <location evidence="1">Cell membrane</location>
        <topology evidence="1">Multi-pass membrane protein</topology>
    </subcellularLocation>
</comment>
<dbReference type="GO" id="GO:0006171">
    <property type="term" value="P:cAMP biosynthetic process"/>
    <property type="evidence" value="ECO:0007669"/>
    <property type="project" value="TreeGrafter"/>
</dbReference>
<evidence type="ECO:0000259" key="7">
    <source>
        <dbReference type="PROSITE" id="PS51085"/>
    </source>
</evidence>
<dbReference type="CDD" id="cd00207">
    <property type="entry name" value="fer2"/>
    <property type="match status" value="1"/>
</dbReference>